<sequence length="203" mass="24128">MSIYRHVPLSLYEEREFLRKLLVLAQGEPRVWRLRRKMLIRQKKREQGLPTFDLDREMVRLTTSATDLSERHQQQVFGALVGSADRSQKAGSRVLDRFQILQEPWNQPGRYIPFRSRLVGFEDDQLESIRSPYTARLLKPFIRRDYETEPLKLKLLREIEAYGHRSDPDWTPERAPIDYCYVRPQHIPSINQMCGESFWPGID</sequence>
<dbReference type="Proteomes" id="UP001209878">
    <property type="component" value="Unassembled WGS sequence"/>
</dbReference>
<evidence type="ECO:0000313" key="2">
    <source>
        <dbReference type="Proteomes" id="UP001209878"/>
    </source>
</evidence>
<name>A0AAD9P0F0_RIDPI</name>
<dbReference type="AlphaFoldDB" id="A0AAD9P0F0"/>
<keyword evidence="2" id="KW-1185">Reference proteome</keyword>
<gene>
    <name evidence="1" type="ORF">NP493_221g01027</name>
</gene>
<protein>
    <submittedName>
        <fullName evidence="1">Uncharacterized protein</fullName>
    </submittedName>
</protein>
<accession>A0AAD9P0F0</accession>
<comment type="caution">
    <text evidence="1">The sequence shown here is derived from an EMBL/GenBank/DDBJ whole genome shotgun (WGS) entry which is preliminary data.</text>
</comment>
<organism evidence="1 2">
    <name type="scientific">Ridgeia piscesae</name>
    <name type="common">Tubeworm</name>
    <dbReference type="NCBI Taxonomy" id="27915"/>
    <lineage>
        <taxon>Eukaryota</taxon>
        <taxon>Metazoa</taxon>
        <taxon>Spiralia</taxon>
        <taxon>Lophotrochozoa</taxon>
        <taxon>Annelida</taxon>
        <taxon>Polychaeta</taxon>
        <taxon>Sedentaria</taxon>
        <taxon>Canalipalpata</taxon>
        <taxon>Sabellida</taxon>
        <taxon>Siboglinidae</taxon>
        <taxon>Ridgeia</taxon>
    </lineage>
</organism>
<dbReference type="EMBL" id="JAODUO010000221">
    <property type="protein sequence ID" value="KAK2185842.1"/>
    <property type="molecule type" value="Genomic_DNA"/>
</dbReference>
<proteinExistence type="predicted"/>
<reference evidence="1" key="1">
    <citation type="journal article" date="2023" name="Mol. Biol. Evol.">
        <title>Third-Generation Sequencing Reveals the Adaptive Role of the Epigenome in Three Deep-Sea Polychaetes.</title>
        <authorList>
            <person name="Perez M."/>
            <person name="Aroh O."/>
            <person name="Sun Y."/>
            <person name="Lan Y."/>
            <person name="Juniper S.K."/>
            <person name="Young C.R."/>
            <person name="Angers B."/>
            <person name="Qian P.Y."/>
        </authorList>
    </citation>
    <scope>NUCLEOTIDE SEQUENCE</scope>
    <source>
        <strain evidence="1">R07B-5</strain>
    </source>
</reference>
<evidence type="ECO:0000313" key="1">
    <source>
        <dbReference type="EMBL" id="KAK2185842.1"/>
    </source>
</evidence>